<organism evidence="1 2">
    <name type="scientific">Parafrankia soli</name>
    <dbReference type="NCBI Taxonomy" id="2599596"/>
    <lineage>
        <taxon>Bacteria</taxon>
        <taxon>Bacillati</taxon>
        <taxon>Actinomycetota</taxon>
        <taxon>Actinomycetes</taxon>
        <taxon>Frankiales</taxon>
        <taxon>Frankiaceae</taxon>
        <taxon>Parafrankia</taxon>
    </lineage>
</organism>
<sequence>MRDYTVDLQRETHSTRVQATRWTGQAHDPQHARDLAQVAALAWAPVDEPVVEVGEPVVVGVEAVG</sequence>
<dbReference type="Proteomes" id="UP000179769">
    <property type="component" value="Unassembled WGS sequence"/>
</dbReference>
<dbReference type="EMBL" id="MAXA01000166">
    <property type="protein sequence ID" value="OHV31437.1"/>
    <property type="molecule type" value="Genomic_DNA"/>
</dbReference>
<gene>
    <name evidence="1" type="ORF">BBK14_33905</name>
</gene>
<proteinExistence type="predicted"/>
<name>A0A1S1QCR7_9ACTN</name>
<accession>A0A1S1QCR7</accession>
<evidence type="ECO:0000313" key="2">
    <source>
        <dbReference type="Proteomes" id="UP000179769"/>
    </source>
</evidence>
<dbReference type="RefSeq" id="WP_071062679.1">
    <property type="nucleotide sequence ID" value="NZ_MAXA01000166.1"/>
</dbReference>
<protein>
    <submittedName>
        <fullName evidence="1">Uncharacterized protein</fullName>
    </submittedName>
</protein>
<comment type="caution">
    <text evidence="1">The sequence shown here is derived from an EMBL/GenBank/DDBJ whole genome shotgun (WGS) entry which is preliminary data.</text>
</comment>
<keyword evidence="2" id="KW-1185">Reference proteome</keyword>
<reference evidence="2" key="1">
    <citation type="submission" date="2016-07" db="EMBL/GenBank/DDBJ databases">
        <title>Frankia sp. NRRL B-16219 Genome sequencing.</title>
        <authorList>
            <person name="Ghodhbane-Gtari F."/>
            <person name="Swanson E."/>
            <person name="Gueddou A."/>
            <person name="Louati M."/>
            <person name="Nouioui I."/>
            <person name="Hezbri K."/>
            <person name="Abebe-Akele F."/>
            <person name="Simpson S."/>
            <person name="Morris K."/>
            <person name="Thomas K."/>
            <person name="Gtari M."/>
            <person name="Tisa L.S."/>
        </authorList>
    </citation>
    <scope>NUCLEOTIDE SEQUENCE [LARGE SCALE GENOMIC DNA]</scope>
    <source>
        <strain evidence="2">NRRL B-16219</strain>
    </source>
</reference>
<dbReference type="AlphaFoldDB" id="A0A1S1QCR7"/>
<evidence type="ECO:0000313" key="1">
    <source>
        <dbReference type="EMBL" id="OHV31437.1"/>
    </source>
</evidence>